<evidence type="ECO:0000313" key="8">
    <source>
        <dbReference type="Ensembl" id="ENSACAP00000011318.4"/>
    </source>
</evidence>
<comment type="cofactor">
    <cofactor evidence="2">
        <name>Mg(2+)</name>
        <dbReference type="ChEBI" id="CHEBI:18420"/>
    </cofactor>
</comment>
<reference evidence="8" key="1">
    <citation type="submission" date="2009-12" db="EMBL/GenBank/DDBJ databases">
        <title>The Genome Sequence of Anolis carolinensis (Green Anole Lizard).</title>
        <authorList>
            <consortium name="The Genome Sequencing Platform"/>
            <person name="Di Palma F."/>
            <person name="Alfoldi J."/>
            <person name="Heiman D."/>
            <person name="Young S."/>
            <person name="Grabherr M."/>
            <person name="Johnson J."/>
            <person name="Lander E.S."/>
            <person name="Lindblad-Toh K."/>
        </authorList>
    </citation>
    <scope>NUCLEOTIDE SEQUENCE [LARGE SCALE GENOMIC DNA]</scope>
    <source>
        <strain evidence="8">JBL SC #1</strain>
    </source>
</reference>
<dbReference type="InterPro" id="IPR031703">
    <property type="entry name" value="Lipin_mid"/>
</dbReference>
<dbReference type="InParanoid" id="H9GHT4"/>
<feature type="compositionally biased region" description="Polar residues" evidence="6">
    <location>
        <begin position="115"/>
        <end position="124"/>
    </location>
</feature>
<reference evidence="8" key="2">
    <citation type="submission" date="2025-08" db="UniProtKB">
        <authorList>
            <consortium name="Ensembl"/>
        </authorList>
    </citation>
    <scope>IDENTIFICATION</scope>
</reference>
<evidence type="ECO:0000256" key="6">
    <source>
        <dbReference type="SAM" id="MobiDB-lite"/>
    </source>
</evidence>
<dbReference type="STRING" id="28377.ENSACAP00000011318"/>
<dbReference type="InterPro" id="IPR007651">
    <property type="entry name" value="Lipin_N"/>
</dbReference>
<feature type="compositionally biased region" description="Polar residues" evidence="6">
    <location>
        <begin position="175"/>
        <end position="199"/>
    </location>
</feature>
<dbReference type="OrthoDB" id="4567at2759"/>
<dbReference type="Pfam" id="PF04571">
    <property type="entry name" value="Lipin_N"/>
    <property type="match status" value="1"/>
</dbReference>
<dbReference type="PANTHER" id="PTHR12181:SF62">
    <property type="entry name" value="PHOSPHATIDATE PHOSPHATASE LPIN3"/>
    <property type="match status" value="1"/>
</dbReference>
<dbReference type="CTD" id="64900"/>
<dbReference type="GO" id="GO:0019432">
    <property type="term" value="P:triglyceride biosynthetic process"/>
    <property type="evidence" value="ECO:0000318"/>
    <property type="project" value="GO_Central"/>
</dbReference>
<keyword evidence="5" id="KW-0378">Hydrolase</keyword>
<dbReference type="Pfam" id="PF16876">
    <property type="entry name" value="Lipin_mid"/>
    <property type="match status" value="1"/>
</dbReference>
<feature type="region of interest" description="Disordered" evidence="6">
    <location>
        <begin position="449"/>
        <end position="468"/>
    </location>
</feature>
<dbReference type="Proteomes" id="UP000001646">
    <property type="component" value="Unplaced"/>
</dbReference>
<comment type="similarity">
    <text evidence="3">Belongs to the lipin family.</text>
</comment>
<dbReference type="InterPro" id="IPR036412">
    <property type="entry name" value="HAD-like_sf"/>
</dbReference>
<dbReference type="SMART" id="SM00775">
    <property type="entry name" value="LNS2"/>
    <property type="match status" value="1"/>
</dbReference>
<dbReference type="Bgee" id="ENSACAG00000011464">
    <property type="expression patterns" value="Expressed in dewlap and 7 other cell types or tissues"/>
</dbReference>
<dbReference type="SUPFAM" id="SSF56784">
    <property type="entry name" value="HAD-like"/>
    <property type="match status" value="1"/>
</dbReference>
<organism evidence="8 9">
    <name type="scientific">Anolis carolinensis</name>
    <name type="common">Green anole</name>
    <name type="synonym">American chameleon</name>
    <dbReference type="NCBI Taxonomy" id="28377"/>
    <lineage>
        <taxon>Eukaryota</taxon>
        <taxon>Metazoa</taxon>
        <taxon>Chordata</taxon>
        <taxon>Craniata</taxon>
        <taxon>Vertebrata</taxon>
        <taxon>Euteleostomi</taxon>
        <taxon>Lepidosauria</taxon>
        <taxon>Squamata</taxon>
        <taxon>Bifurcata</taxon>
        <taxon>Unidentata</taxon>
        <taxon>Episquamata</taxon>
        <taxon>Toxicofera</taxon>
        <taxon>Iguania</taxon>
        <taxon>Dactyloidae</taxon>
        <taxon>Anolis</taxon>
    </lineage>
</organism>
<dbReference type="GO" id="GO:0009062">
    <property type="term" value="P:fatty acid catabolic process"/>
    <property type="evidence" value="ECO:0000318"/>
    <property type="project" value="GO_Central"/>
</dbReference>
<reference evidence="8" key="3">
    <citation type="submission" date="2025-09" db="UniProtKB">
        <authorList>
            <consortium name="Ensembl"/>
        </authorList>
    </citation>
    <scope>IDENTIFICATION</scope>
</reference>
<evidence type="ECO:0000313" key="9">
    <source>
        <dbReference type="Proteomes" id="UP000001646"/>
    </source>
</evidence>
<dbReference type="GO" id="GO:0045944">
    <property type="term" value="P:positive regulation of transcription by RNA polymerase II"/>
    <property type="evidence" value="ECO:0000318"/>
    <property type="project" value="GO_Central"/>
</dbReference>
<evidence type="ECO:0000256" key="2">
    <source>
        <dbReference type="ARBA" id="ARBA00001946"/>
    </source>
</evidence>
<sequence>MNYVGQIAGTVFGTVKELYRGLNPATLTGCIDVIVVRQPDGSFNCSPFHVRFGKLRVLHSSEKVVDIEINGEPVNLHMKLGDNGEAFFVEKSEEQKETIPTSLCTSPIPSEKNSDPTARSSNLHVNPEGLVSDAALRRKRWRKKKPKKRESSADSTSEEEGPESERSLDEKRKLFTSNNSTYYSFTDVQNEETGTSQPQEAYPYSDGELFPLLSLSPNSSSAPKSDSELELRNPELPCDCDSHMQWSWGRMPEINRSDRADSTKPGVSTSTTASVTPNTTTSTTCTTTSISLGEETHFVAITAGMESALDMVEPDDAPHAPVAPIIRPAPVFATGKGFPSSEEHSPSIQVICSDLEIIPRLPEDVQGTKTSTDYEGTEEIIEQTQNQNLDVPSALGNKEPCGSPELKQERQNSVKRSPHLGPSDVYLEDLSNLDAEQLALYFPKSDAELSGQAQTDPGSSSHAPGLGGAPVDCSSDNLLEPTSCSQTPCILLSVCGGLGDDGELSHVERFMKHIVSYQEFAENPAILEDPNLVIQIHKKYYNWAVAAPMLLSLQAFQKSLPKSTIDKLMKEKMPKKGGRWWFSWRRRELSNEESSMQKRTTVGKLQGDTSLQGREDDSSSDESISSGPEDTNVPDAITQKFLPTYKKSLRLSSDQIKSLNLKDGPNEVVFSITTQYQGTCRCEATIYLWNWYDHVVISDIDGTITRSDALGHILPHLGKDWTHQGIAKLFHKIHLNGYKFLYCSARAIGMAHITKGYLDCVNDQGWVLPKGPILLAPSSLFSAFHREVIEKKPEVFKIACLMDIRNLFGPNRKPFHAAFGNRLTDVYAYKEVELPECRIFTVNPKGELTQELIKNHKSTYDRLGEVVELLFPPVAEDVNISLECPEYSQFSYWKTSLPPVDFEDFL</sequence>
<feature type="compositionally biased region" description="Low complexity" evidence="6">
    <location>
        <begin position="621"/>
        <end position="630"/>
    </location>
</feature>
<dbReference type="AlphaFoldDB" id="H9GHT4"/>
<feature type="region of interest" description="Disordered" evidence="6">
    <location>
        <begin position="592"/>
        <end position="635"/>
    </location>
</feature>
<comment type="catalytic activity">
    <reaction evidence="1">
        <text>a 1,2-diacyl-sn-glycero-3-phosphate + H2O = a 1,2-diacyl-sn-glycerol + phosphate</text>
        <dbReference type="Rhea" id="RHEA:27429"/>
        <dbReference type="ChEBI" id="CHEBI:15377"/>
        <dbReference type="ChEBI" id="CHEBI:17815"/>
        <dbReference type="ChEBI" id="CHEBI:43474"/>
        <dbReference type="ChEBI" id="CHEBI:58608"/>
        <dbReference type="EC" id="3.1.3.4"/>
    </reaction>
    <physiologicalReaction direction="left-to-right" evidence="1">
        <dbReference type="Rhea" id="RHEA:27430"/>
    </physiologicalReaction>
</comment>
<dbReference type="eggNOG" id="KOG2116">
    <property type="taxonomic scope" value="Eukaryota"/>
</dbReference>
<dbReference type="Ensembl" id="ENSACAT00000011556.4">
    <property type="protein sequence ID" value="ENSACAP00000011318.4"/>
    <property type="gene ID" value="ENSACAG00000011464.4"/>
</dbReference>
<evidence type="ECO:0000256" key="1">
    <source>
        <dbReference type="ARBA" id="ARBA00001180"/>
    </source>
</evidence>
<dbReference type="GO" id="GO:0005634">
    <property type="term" value="C:nucleus"/>
    <property type="evidence" value="ECO:0000318"/>
    <property type="project" value="GO_Central"/>
</dbReference>
<evidence type="ECO:0000256" key="3">
    <source>
        <dbReference type="ARBA" id="ARBA00005476"/>
    </source>
</evidence>
<dbReference type="InterPro" id="IPR013209">
    <property type="entry name" value="LNS2"/>
</dbReference>
<dbReference type="InterPro" id="IPR031315">
    <property type="entry name" value="LNS2/PITP"/>
</dbReference>
<dbReference type="PANTHER" id="PTHR12181">
    <property type="entry name" value="LIPIN"/>
    <property type="match status" value="1"/>
</dbReference>
<evidence type="ECO:0000256" key="5">
    <source>
        <dbReference type="ARBA" id="ARBA00022801"/>
    </source>
</evidence>
<dbReference type="GeneID" id="100559740"/>
<feature type="region of interest" description="Disordered" evidence="6">
    <location>
        <begin position="385"/>
        <end position="421"/>
    </location>
</feature>
<dbReference type="GeneTree" id="ENSGT00940000160046"/>
<accession>H9GHT4</accession>
<feature type="compositionally biased region" description="Low complexity" evidence="6">
    <location>
        <begin position="268"/>
        <end position="286"/>
    </location>
</feature>
<dbReference type="Pfam" id="PF08235">
    <property type="entry name" value="LNS2"/>
    <property type="match status" value="1"/>
</dbReference>
<feature type="compositionally biased region" description="Polar residues" evidence="6">
    <location>
        <begin position="98"/>
        <end position="108"/>
    </location>
</feature>
<feature type="region of interest" description="Disordered" evidence="6">
    <location>
        <begin position="92"/>
        <end position="231"/>
    </location>
</feature>
<evidence type="ECO:0000259" key="7">
    <source>
        <dbReference type="SMART" id="SM00775"/>
    </source>
</evidence>
<feature type="compositionally biased region" description="Polar residues" evidence="6">
    <location>
        <begin position="451"/>
        <end position="462"/>
    </location>
</feature>
<evidence type="ECO:0000256" key="4">
    <source>
        <dbReference type="ARBA" id="ARBA00012638"/>
    </source>
</evidence>
<dbReference type="HOGENOM" id="CLU_002546_0_1_1"/>
<dbReference type="InterPro" id="IPR026058">
    <property type="entry name" value="LIPIN"/>
</dbReference>
<dbReference type="GO" id="GO:0032869">
    <property type="term" value="P:cellular response to insulin stimulus"/>
    <property type="evidence" value="ECO:0000318"/>
    <property type="project" value="GO_Central"/>
</dbReference>
<protein>
    <recommendedName>
        <fullName evidence="4">phosphatidate phosphatase</fullName>
        <ecNumber evidence="4">3.1.3.4</ecNumber>
    </recommendedName>
</protein>
<proteinExistence type="inferred from homology"/>
<feature type="region of interest" description="Disordered" evidence="6">
    <location>
        <begin position="255"/>
        <end position="286"/>
    </location>
</feature>
<gene>
    <name evidence="8" type="primary">LPIN3</name>
</gene>
<keyword evidence="9" id="KW-1185">Reference proteome</keyword>
<dbReference type="GO" id="GO:0003713">
    <property type="term" value="F:transcription coactivator activity"/>
    <property type="evidence" value="ECO:0000318"/>
    <property type="project" value="GO_Central"/>
</dbReference>
<name>H9GHT4_ANOCA</name>
<feature type="compositionally biased region" description="Low complexity" evidence="6">
    <location>
        <begin position="211"/>
        <end position="224"/>
    </location>
</feature>
<feature type="domain" description="LNS2/PITP" evidence="7">
    <location>
        <begin position="695"/>
        <end position="851"/>
    </location>
</feature>
<dbReference type="GO" id="GO:0008195">
    <property type="term" value="F:phosphatidate phosphatase activity"/>
    <property type="evidence" value="ECO:0000318"/>
    <property type="project" value="GO_Central"/>
</dbReference>
<feature type="compositionally biased region" description="Basic and acidic residues" evidence="6">
    <location>
        <begin position="163"/>
        <end position="173"/>
    </location>
</feature>
<dbReference type="EC" id="3.1.3.4" evidence="4"/>
<feature type="compositionally biased region" description="Basic residues" evidence="6">
    <location>
        <begin position="137"/>
        <end position="148"/>
    </location>
</feature>